<dbReference type="STRING" id="7739.C3Z7N1"/>
<dbReference type="AlphaFoldDB" id="C3Z7N1"/>
<dbReference type="InterPro" id="IPR051072">
    <property type="entry name" value="CACNG_subunit"/>
</dbReference>
<proteinExistence type="predicted"/>
<dbReference type="PANTHER" id="PTHR12107:SF0">
    <property type="entry name" value="STARGAZIN (MAMMALIAN CALCIUM CHANNEL) HOMOLOG"/>
    <property type="match status" value="1"/>
</dbReference>
<gene>
    <name evidence="2" type="ORF">BRAFLDRAFT_69203</name>
</gene>
<dbReference type="PANTHER" id="PTHR12107">
    <property type="entry name" value="VOLTAGE-DEPENDENT CALCIUM CHANNEL GAMMA SUBUNIT"/>
    <property type="match status" value="1"/>
</dbReference>
<dbReference type="InParanoid" id="C3Z7N1"/>
<sequence length="113" mass="12681">MLLSLETVITFKVRQAASSCAPLEMFLKARKMVTCGKRPLMILTCLCSSLSLGFLVVAVGTDYWLYTAEYVMLPNKTLDVSVEVHSGLWRVCPIMEQKVLSPRELSPPTRLEE</sequence>
<protein>
    <submittedName>
        <fullName evidence="2">Uncharacterized protein</fullName>
    </submittedName>
</protein>
<keyword evidence="1" id="KW-0472">Membrane</keyword>
<organism>
    <name type="scientific">Branchiostoma floridae</name>
    <name type="common">Florida lancelet</name>
    <name type="synonym">Amphioxus</name>
    <dbReference type="NCBI Taxonomy" id="7739"/>
    <lineage>
        <taxon>Eukaryota</taxon>
        <taxon>Metazoa</taxon>
        <taxon>Chordata</taxon>
        <taxon>Cephalochordata</taxon>
        <taxon>Leptocardii</taxon>
        <taxon>Amphioxiformes</taxon>
        <taxon>Branchiostomatidae</taxon>
        <taxon>Branchiostoma</taxon>
    </lineage>
</organism>
<keyword evidence="1" id="KW-0812">Transmembrane</keyword>
<dbReference type="EMBL" id="GG666591">
    <property type="protein sequence ID" value="EEN51386.1"/>
    <property type="molecule type" value="Genomic_DNA"/>
</dbReference>
<reference evidence="2" key="1">
    <citation type="journal article" date="2008" name="Nature">
        <title>The amphioxus genome and the evolution of the chordate karyotype.</title>
        <authorList>
            <consortium name="US DOE Joint Genome Institute (JGI-PGF)"/>
            <person name="Putnam N.H."/>
            <person name="Butts T."/>
            <person name="Ferrier D.E.K."/>
            <person name="Furlong R.F."/>
            <person name="Hellsten U."/>
            <person name="Kawashima T."/>
            <person name="Robinson-Rechavi M."/>
            <person name="Shoguchi E."/>
            <person name="Terry A."/>
            <person name="Yu J.-K."/>
            <person name="Benito-Gutierrez E.L."/>
            <person name="Dubchak I."/>
            <person name="Garcia-Fernandez J."/>
            <person name="Gibson-Brown J.J."/>
            <person name="Grigoriev I.V."/>
            <person name="Horton A.C."/>
            <person name="de Jong P.J."/>
            <person name="Jurka J."/>
            <person name="Kapitonov V.V."/>
            <person name="Kohara Y."/>
            <person name="Kuroki Y."/>
            <person name="Lindquist E."/>
            <person name="Lucas S."/>
            <person name="Osoegawa K."/>
            <person name="Pennacchio L.A."/>
            <person name="Salamov A.A."/>
            <person name="Satou Y."/>
            <person name="Sauka-Spengler T."/>
            <person name="Schmutz J."/>
            <person name="Shin-I T."/>
            <person name="Toyoda A."/>
            <person name="Bronner-Fraser M."/>
            <person name="Fujiyama A."/>
            <person name="Holland L.Z."/>
            <person name="Holland P.W.H."/>
            <person name="Satoh N."/>
            <person name="Rokhsar D.S."/>
        </authorList>
    </citation>
    <scope>NUCLEOTIDE SEQUENCE [LARGE SCALE GENOMIC DNA]</scope>
    <source>
        <strain evidence="2">S238N-H82</strain>
        <tissue evidence="2">Testes</tissue>
    </source>
</reference>
<accession>C3Z7N1</accession>
<keyword evidence="1" id="KW-1133">Transmembrane helix</keyword>
<evidence type="ECO:0000256" key="1">
    <source>
        <dbReference type="SAM" id="Phobius"/>
    </source>
</evidence>
<evidence type="ECO:0000313" key="2">
    <source>
        <dbReference type="EMBL" id="EEN51386.1"/>
    </source>
</evidence>
<feature type="transmembrane region" description="Helical" evidence="1">
    <location>
        <begin position="40"/>
        <end position="66"/>
    </location>
</feature>
<name>C3Z7N1_BRAFL</name>
<dbReference type="Gene3D" id="1.20.140.150">
    <property type="match status" value="1"/>
</dbReference>